<reference evidence="5" key="2">
    <citation type="journal article" date="2023" name="BMC Genomics">
        <title>Pest status, molecular evolution, and epigenetic factors derived from the genome assembly of Frankliniella fusca, a thysanopteran phytovirus vector.</title>
        <authorList>
            <person name="Catto M.A."/>
            <person name="Labadie P.E."/>
            <person name="Jacobson A.L."/>
            <person name="Kennedy G.G."/>
            <person name="Srinivasan R."/>
            <person name="Hunt B.G."/>
        </authorList>
    </citation>
    <scope>NUCLEOTIDE SEQUENCE</scope>
    <source>
        <strain evidence="5">PL_HMW_Pooled</strain>
    </source>
</reference>
<evidence type="ECO:0000259" key="4">
    <source>
        <dbReference type="Pfam" id="PF22938"/>
    </source>
</evidence>
<dbReference type="Gene3D" id="1.10.340.70">
    <property type="match status" value="1"/>
</dbReference>
<keyword evidence="6" id="KW-1185">Reference proteome</keyword>
<evidence type="ECO:0000313" key="6">
    <source>
        <dbReference type="Proteomes" id="UP001219518"/>
    </source>
</evidence>
<evidence type="ECO:0000256" key="1">
    <source>
        <dbReference type="ARBA" id="ARBA00012493"/>
    </source>
</evidence>
<dbReference type="Gene3D" id="3.10.10.10">
    <property type="entry name" value="HIV Type 1 Reverse Transcriptase, subunit A, domain 1"/>
    <property type="match status" value="1"/>
</dbReference>
<feature type="domain" description="Integrase p58-like C-terminal" evidence="4">
    <location>
        <begin position="837"/>
        <end position="870"/>
    </location>
</feature>
<dbReference type="Proteomes" id="UP001219518">
    <property type="component" value="Unassembled WGS sequence"/>
</dbReference>
<dbReference type="PANTHER" id="PTHR37984">
    <property type="entry name" value="PROTEIN CBG26694"/>
    <property type="match status" value="1"/>
</dbReference>
<dbReference type="Pfam" id="PF17921">
    <property type="entry name" value="Integrase_H2C2"/>
    <property type="match status" value="1"/>
</dbReference>
<dbReference type="EMBL" id="JAHWGI010000107">
    <property type="protein sequence ID" value="KAK3909631.1"/>
    <property type="molecule type" value="Genomic_DNA"/>
</dbReference>
<dbReference type="Gene3D" id="2.40.70.10">
    <property type="entry name" value="Acid Proteases"/>
    <property type="match status" value="1"/>
</dbReference>
<dbReference type="InterPro" id="IPR043128">
    <property type="entry name" value="Rev_trsase/Diguanyl_cyclase"/>
</dbReference>
<reference evidence="5" key="1">
    <citation type="submission" date="2021-07" db="EMBL/GenBank/DDBJ databases">
        <authorList>
            <person name="Catto M.A."/>
            <person name="Jacobson A."/>
            <person name="Kennedy G."/>
            <person name="Labadie P."/>
            <person name="Hunt B.G."/>
            <person name="Srinivasan R."/>
        </authorList>
    </citation>
    <scope>NUCLEOTIDE SEQUENCE</scope>
    <source>
        <strain evidence="5">PL_HMW_Pooled</strain>
        <tissue evidence="5">Head</tissue>
    </source>
</reference>
<dbReference type="InterPro" id="IPR043502">
    <property type="entry name" value="DNA/RNA_pol_sf"/>
</dbReference>
<dbReference type="FunFam" id="1.10.340.70:FF:000001">
    <property type="entry name" value="Retrovirus-related Pol polyprotein from transposon gypsy-like Protein"/>
    <property type="match status" value="1"/>
</dbReference>
<gene>
    <name evidence="5" type="ORF">KUF71_003987</name>
</gene>
<dbReference type="Pfam" id="PF22938">
    <property type="entry name" value="Integrase_p58_C"/>
    <property type="match status" value="1"/>
</dbReference>
<dbReference type="SUPFAM" id="SSF50630">
    <property type="entry name" value="Acid proteases"/>
    <property type="match status" value="1"/>
</dbReference>
<evidence type="ECO:0000313" key="5">
    <source>
        <dbReference type="EMBL" id="KAK3909631.1"/>
    </source>
</evidence>
<dbReference type="GO" id="GO:0003964">
    <property type="term" value="F:RNA-directed DNA polymerase activity"/>
    <property type="evidence" value="ECO:0007669"/>
    <property type="project" value="UniProtKB-EC"/>
</dbReference>
<dbReference type="PANTHER" id="PTHR37984:SF15">
    <property type="entry name" value="INTEGRASE CATALYTIC DOMAIN-CONTAINING PROTEIN"/>
    <property type="match status" value="1"/>
</dbReference>
<dbReference type="InterPro" id="IPR054465">
    <property type="entry name" value="Integrase_p58-like_C"/>
</dbReference>
<protein>
    <recommendedName>
        <fullName evidence="1">RNA-directed DNA polymerase</fullName>
        <ecNumber evidence="1">2.7.7.49</ecNumber>
    </recommendedName>
</protein>
<dbReference type="EC" id="2.7.7.49" evidence="1"/>
<evidence type="ECO:0000256" key="2">
    <source>
        <dbReference type="SAM" id="MobiDB-lite"/>
    </source>
</evidence>
<feature type="domain" description="Integrase zinc-binding" evidence="3">
    <location>
        <begin position="637"/>
        <end position="694"/>
    </location>
</feature>
<comment type="caution">
    <text evidence="5">The sequence shown here is derived from an EMBL/GenBank/DDBJ whole genome shotgun (WGS) entry which is preliminary data.</text>
</comment>
<dbReference type="InterPro" id="IPR021109">
    <property type="entry name" value="Peptidase_aspartic_dom_sf"/>
</dbReference>
<sequence length="894" mass="100935">MEVEESVVNEKTDNVQISLNNNEKPPVISPDIHMLKECSTKSESHREVDSVPCFMCTNVNTAPMINCKILNKNQSGCIDTAAVITVIPRTRDLPVAKLRLKGVTSHKANLYGPAMTEFEIGGKIFKHETYEADIQEHILGIDFLHKFDAVIGVKRQVLEIGEGPNRVEVPFTLGETKNVNIYTTDRVAYTVRAESSFTLRPFVEREVATVLRTDAVADESVRGRTDACQSSGHTQGLDLGEGGHTQSRVVLNTQVVGQAVVSDSEGNEIKGSLNENSQLPGETKLGLFVSNPAFGNKVSKLPPGVVAQSGIIPCLTAPISITIQNLGDKCVTIPKYAVLGEVFILHPDKYEKEFDEDFKDDGEYDEEEEIENMDVDIDMDEIAQVNVVNHETTPFSDAEINTVPSLPEIKEGAPLPKDLQELIDRCTQLSETEKQELDKLLRKHHDIFAKDNTTFGKCPWIKFRIDTAHGYHNLEIHPDDQPKTAIILPEGLGLAHRQFEFTRLSFGLAAAPGAFQYITDRVITPAKEKTPENDLERKMIKLTNDTITVNWTTVVPDGMSPMDIRKAQLLDPDIMPIMIAVQDQKKPEFQEIIEHSNKTRSLWFQFNSLVIEGGVLYRKFEHPSGLKEKEELQLILPTKLVKPTIKTYHEQLGVGNHFGVTKTLAYLKRFFWWPGMFEDTYEVVSQCSICAKYKGPKHHTKVPLKLFQEGVLHGRWHVDICGPINPKSKEGYEYILVAFSPYEVMFGAAMRSPLDAYRGSPPKNTEMNKLYPMWVRKTMQDIHEVVADMNKKAAKRMKAYYDRNATLSPFAEGDLVYLYYPRRVTGISAKLTTRWEGPYRIVNLINECNARIQRVDNPTKRLIVHIDRLARCPEEVTNVNKADDMKNAWLLFVE</sequence>
<name>A0AAE1GVP1_9NEOP</name>
<proteinExistence type="predicted"/>
<feature type="region of interest" description="Disordered" evidence="2">
    <location>
        <begin position="222"/>
        <end position="243"/>
    </location>
</feature>
<dbReference type="AlphaFoldDB" id="A0AAE1GVP1"/>
<organism evidence="5 6">
    <name type="scientific">Frankliniella fusca</name>
    <dbReference type="NCBI Taxonomy" id="407009"/>
    <lineage>
        <taxon>Eukaryota</taxon>
        <taxon>Metazoa</taxon>
        <taxon>Ecdysozoa</taxon>
        <taxon>Arthropoda</taxon>
        <taxon>Hexapoda</taxon>
        <taxon>Insecta</taxon>
        <taxon>Pterygota</taxon>
        <taxon>Neoptera</taxon>
        <taxon>Paraneoptera</taxon>
        <taxon>Thysanoptera</taxon>
        <taxon>Terebrantia</taxon>
        <taxon>Thripoidea</taxon>
        <taxon>Thripidae</taxon>
        <taxon>Frankliniella</taxon>
    </lineage>
</organism>
<accession>A0AAE1GVP1</accession>
<dbReference type="InterPro" id="IPR041588">
    <property type="entry name" value="Integrase_H2C2"/>
</dbReference>
<dbReference type="Gene3D" id="3.30.70.270">
    <property type="match status" value="1"/>
</dbReference>
<dbReference type="SUPFAM" id="SSF56672">
    <property type="entry name" value="DNA/RNA polymerases"/>
    <property type="match status" value="1"/>
</dbReference>
<evidence type="ECO:0000259" key="3">
    <source>
        <dbReference type="Pfam" id="PF17921"/>
    </source>
</evidence>
<dbReference type="InterPro" id="IPR050951">
    <property type="entry name" value="Retrovirus_Pol_polyprotein"/>
</dbReference>